<evidence type="ECO:0000259" key="1">
    <source>
        <dbReference type="Pfam" id="PF18765"/>
    </source>
</evidence>
<protein>
    <recommendedName>
        <fullName evidence="1">Polymerase beta nucleotidyltransferase domain-containing protein</fullName>
    </recommendedName>
</protein>
<proteinExistence type="predicted"/>
<gene>
    <name evidence="2" type="ORF">EPICR_250001</name>
</gene>
<dbReference type="PANTHER" id="PTHR43449">
    <property type="entry name" value="NUCLEOTIDYLTRANSFERASE"/>
    <property type="match status" value="1"/>
</dbReference>
<dbReference type="AlphaFoldDB" id="A0A484HLB7"/>
<dbReference type="Gene3D" id="3.30.460.10">
    <property type="entry name" value="Beta Polymerase, domain 2"/>
    <property type="match status" value="1"/>
</dbReference>
<sequence>MSSAKDRALNKARKFIDLLNANGIEIFAAYMFGSAMRGQTDENSDIDIAIVSKDFTGEPFYDVQKVSKYRRAVDLRLEAHPFSLNDALKNPSLFFTEIKNKGIQII</sequence>
<accession>A0A484HLB7</accession>
<evidence type="ECO:0000313" key="2">
    <source>
        <dbReference type="EMBL" id="VEN74051.1"/>
    </source>
</evidence>
<dbReference type="Pfam" id="PF18765">
    <property type="entry name" value="Polbeta"/>
    <property type="match status" value="1"/>
</dbReference>
<dbReference type="SUPFAM" id="SSF81301">
    <property type="entry name" value="Nucleotidyltransferase"/>
    <property type="match status" value="1"/>
</dbReference>
<dbReference type="PANTHER" id="PTHR43449:SF1">
    <property type="entry name" value="POLYMERASE BETA NUCLEOTIDYLTRANSFERASE DOMAIN-CONTAINING PROTEIN"/>
    <property type="match status" value="1"/>
</dbReference>
<reference evidence="2" key="1">
    <citation type="submission" date="2019-01" db="EMBL/GenBank/DDBJ databases">
        <authorList>
            <consortium name="Genoscope - CEA"/>
            <person name="William W."/>
        </authorList>
    </citation>
    <scope>NUCLEOTIDE SEQUENCE</scope>
    <source>
        <strain evidence="2">CR-1</strain>
    </source>
</reference>
<name>A0A484HLB7_9BACT</name>
<dbReference type="EMBL" id="CAACVI010000018">
    <property type="protein sequence ID" value="VEN74051.1"/>
    <property type="molecule type" value="Genomic_DNA"/>
</dbReference>
<feature type="domain" description="Polymerase beta nucleotidyltransferase" evidence="1">
    <location>
        <begin position="16"/>
        <end position="105"/>
    </location>
</feature>
<dbReference type="CDD" id="cd05403">
    <property type="entry name" value="NT_KNTase_like"/>
    <property type="match status" value="1"/>
</dbReference>
<organism evidence="2">
    <name type="scientific">uncultured Desulfobacteraceae bacterium</name>
    <dbReference type="NCBI Taxonomy" id="218296"/>
    <lineage>
        <taxon>Bacteria</taxon>
        <taxon>Pseudomonadati</taxon>
        <taxon>Thermodesulfobacteriota</taxon>
        <taxon>Desulfobacteria</taxon>
        <taxon>Desulfobacterales</taxon>
        <taxon>Desulfobacteraceae</taxon>
        <taxon>environmental samples</taxon>
    </lineage>
</organism>
<dbReference type="InterPro" id="IPR041633">
    <property type="entry name" value="Polbeta"/>
</dbReference>
<dbReference type="InterPro" id="IPR043519">
    <property type="entry name" value="NT_sf"/>
</dbReference>